<comment type="caution">
    <text evidence="3">The sequence shown here is derived from an EMBL/GenBank/DDBJ whole genome shotgun (WGS) entry which is preliminary data.</text>
</comment>
<feature type="transmembrane region" description="Helical" evidence="2">
    <location>
        <begin position="54"/>
        <end position="78"/>
    </location>
</feature>
<name>A0A4R4WF31_9ACTN</name>
<feature type="region of interest" description="Disordered" evidence="1">
    <location>
        <begin position="89"/>
        <end position="113"/>
    </location>
</feature>
<protein>
    <recommendedName>
        <fullName evidence="5">DUF3558 domain-containing protein</fullName>
    </recommendedName>
</protein>
<accession>A0A4R4WF31</accession>
<evidence type="ECO:0000256" key="1">
    <source>
        <dbReference type="SAM" id="MobiDB-lite"/>
    </source>
</evidence>
<feature type="compositionally biased region" description="Polar residues" evidence="1">
    <location>
        <begin position="89"/>
        <end position="99"/>
    </location>
</feature>
<keyword evidence="2" id="KW-1133">Transmembrane helix</keyword>
<dbReference type="AlphaFoldDB" id="A0A4R4WF31"/>
<evidence type="ECO:0008006" key="5">
    <source>
        <dbReference type="Google" id="ProtNLM"/>
    </source>
</evidence>
<dbReference type="Proteomes" id="UP000294543">
    <property type="component" value="Unassembled WGS sequence"/>
</dbReference>
<keyword evidence="4" id="KW-1185">Reference proteome</keyword>
<dbReference type="RefSeq" id="WP_132512974.1">
    <property type="nucleotide sequence ID" value="NZ_SMKP01000084.1"/>
</dbReference>
<gene>
    <name evidence="3" type="ORF">E1294_27375</name>
</gene>
<evidence type="ECO:0000313" key="3">
    <source>
        <dbReference type="EMBL" id="TDD17559.1"/>
    </source>
</evidence>
<evidence type="ECO:0000256" key="2">
    <source>
        <dbReference type="SAM" id="Phobius"/>
    </source>
</evidence>
<proteinExistence type="predicted"/>
<dbReference type="EMBL" id="SMKP01000084">
    <property type="protein sequence ID" value="TDD17559.1"/>
    <property type="molecule type" value="Genomic_DNA"/>
</dbReference>
<sequence>MNPGSEHEPPTSPYQVPGRQFEPPNMPQNTPPYLPPAMPQMPQMPPQRPRRPAWLLPTLAAALVVLVAAGGVGAYFVYGKVAGSSTPPFAQPGDTTGGRSAQPTATTTGSTAAAATGPDVCAMLPKDEAERLVPDATIAKRSKDNHYTVSFSCNWQNQRISYGQFWRSREIDVRIEQHKGEGAKTGRAMAQNSYEVDYRGGKYGETATPSLDPGEKNYTSPVKDIEGVGDSAFAQYTWRRDGKLLWYSFGKAYARVNDMTIEVKYQASQQRKDAQILSNETTQSITEANAIREVSKLAGHFAKGVAAWQAQHPDVLAQAESSEATVSPSADPTPSPSVLTVFPADCSAVTEVATKLVPEPTTRARGTTAGGDNQTECRWLNLDLPGGEGTKKIRSALITVHRFTNRTGAVDAPAAKAYYVSEYGGDKSTADSSLDGVTWGKLTEVGGLGEQAYQQYVETRRGEVSASSATVTIRKGAMVVRVDYSGHQRPEGEATNSSKVEFMPEKEARDGALTLAKSYMATLTKQPKGS</sequence>
<dbReference type="OrthoDB" id="3514279at2"/>
<feature type="compositionally biased region" description="Pro residues" evidence="1">
    <location>
        <begin position="24"/>
        <end position="47"/>
    </location>
</feature>
<reference evidence="3 4" key="1">
    <citation type="submission" date="2019-03" db="EMBL/GenBank/DDBJ databases">
        <title>Draft genome sequences of novel Actinobacteria.</title>
        <authorList>
            <person name="Sahin N."/>
            <person name="Ay H."/>
            <person name="Saygin H."/>
        </authorList>
    </citation>
    <scope>NUCLEOTIDE SEQUENCE [LARGE SCALE GENOMIC DNA]</scope>
    <source>
        <strain evidence="3 4">KC712</strain>
    </source>
</reference>
<keyword evidence="2" id="KW-0812">Transmembrane</keyword>
<evidence type="ECO:0000313" key="4">
    <source>
        <dbReference type="Proteomes" id="UP000294543"/>
    </source>
</evidence>
<organism evidence="3 4">
    <name type="scientific">Nonomuraea diastatica</name>
    <dbReference type="NCBI Taxonomy" id="1848329"/>
    <lineage>
        <taxon>Bacteria</taxon>
        <taxon>Bacillati</taxon>
        <taxon>Actinomycetota</taxon>
        <taxon>Actinomycetes</taxon>
        <taxon>Streptosporangiales</taxon>
        <taxon>Streptosporangiaceae</taxon>
        <taxon>Nonomuraea</taxon>
    </lineage>
</organism>
<feature type="compositionally biased region" description="Low complexity" evidence="1">
    <location>
        <begin position="100"/>
        <end position="113"/>
    </location>
</feature>
<feature type="region of interest" description="Disordered" evidence="1">
    <location>
        <begin position="1"/>
        <end position="49"/>
    </location>
</feature>
<keyword evidence="2" id="KW-0472">Membrane</keyword>